<keyword evidence="2" id="KW-1185">Reference proteome</keyword>
<protein>
    <submittedName>
        <fullName evidence="1">Uncharacterized protein</fullName>
    </submittedName>
</protein>
<reference evidence="1" key="1">
    <citation type="journal article" date="2021" name="Environ. Microbiol.">
        <title>Gene family expansions and transcriptome signatures uncover fungal adaptations to wood decay.</title>
        <authorList>
            <person name="Hage H."/>
            <person name="Miyauchi S."/>
            <person name="Viragh M."/>
            <person name="Drula E."/>
            <person name="Min B."/>
            <person name="Chaduli D."/>
            <person name="Navarro D."/>
            <person name="Favel A."/>
            <person name="Norest M."/>
            <person name="Lesage-Meessen L."/>
            <person name="Balint B."/>
            <person name="Merenyi Z."/>
            <person name="de Eugenio L."/>
            <person name="Morin E."/>
            <person name="Martinez A.T."/>
            <person name="Baldrian P."/>
            <person name="Stursova M."/>
            <person name="Martinez M.J."/>
            <person name="Novotny C."/>
            <person name="Magnuson J.K."/>
            <person name="Spatafora J.W."/>
            <person name="Maurice S."/>
            <person name="Pangilinan J."/>
            <person name="Andreopoulos W."/>
            <person name="LaButti K."/>
            <person name="Hundley H."/>
            <person name="Na H."/>
            <person name="Kuo A."/>
            <person name="Barry K."/>
            <person name="Lipzen A."/>
            <person name="Henrissat B."/>
            <person name="Riley R."/>
            <person name="Ahrendt S."/>
            <person name="Nagy L.G."/>
            <person name="Grigoriev I.V."/>
            <person name="Martin F."/>
            <person name="Rosso M.N."/>
        </authorList>
    </citation>
    <scope>NUCLEOTIDE SEQUENCE</scope>
    <source>
        <strain evidence="1">CBS 384.51</strain>
    </source>
</reference>
<name>A0ACB8UAJ3_9APHY</name>
<proteinExistence type="predicted"/>
<comment type="caution">
    <text evidence="1">The sequence shown here is derived from an EMBL/GenBank/DDBJ whole genome shotgun (WGS) entry which is preliminary data.</text>
</comment>
<accession>A0ACB8UAJ3</accession>
<evidence type="ECO:0000313" key="2">
    <source>
        <dbReference type="Proteomes" id="UP001055072"/>
    </source>
</evidence>
<gene>
    <name evidence="1" type="ORF">BDY19DRAFT_984049</name>
</gene>
<dbReference type="EMBL" id="MU274906">
    <property type="protein sequence ID" value="KAI0090985.1"/>
    <property type="molecule type" value="Genomic_DNA"/>
</dbReference>
<organism evidence="1 2">
    <name type="scientific">Irpex rosettiformis</name>
    <dbReference type="NCBI Taxonomy" id="378272"/>
    <lineage>
        <taxon>Eukaryota</taxon>
        <taxon>Fungi</taxon>
        <taxon>Dikarya</taxon>
        <taxon>Basidiomycota</taxon>
        <taxon>Agaricomycotina</taxon>
        <taxon>Agaricomycetes</taxon>
        <taxon>Polyporales</taxon>
        <taxon>Irpicaceae</taxon>
        <taxon>Irpex</taxon>
    </lineage>
</organism>
<evidence type="ECO:0000313" key="1">
    <source>
        <dbReference type="EMBL" id="KAI0090985.1"/>
    </source>
</evidence>
<dbReference type="Proteomes" id="UP001055072">
    <property type="component" value="Unassembled WGS sequence"/>
</dbReference>
<sequence length="916" mass="100954">METQDTYGRNRQSMADIEEELLDLFHGHPKASSNSEGEPVIPGDAIIDILRSFSANHNHDGLLNKEEEAQLVLMTEANPDIQVTPSVLLQLILTLQQTSQQSTSEASSPNGAREVPIGRGRPGEKTEFVAYGRTRSTSQDVSGASVYGQRPNSRPSSRPPSRPQSRGPSARESPFDAAARQRSTPLAAAPSSWARRPPPSRRKSDAGARGHPMNDTESASAPPVAYSRSQGQMGSARVPSTPTTPEPYSNPSESFSPISIGSPNFNSISRPHSRSSSVPQNNFASLGVADGFGSPERDGYNYGRSFDHSTGMMSPPPSDLSEASFDAAMRVNLARRRGSSDSSDEEGSSDEDMTLAVRYPRTSISSNSSVLLEERFEALQKVNEELRKKLKEAEESLRHRMEDSDEQLDRLEVELQQTKDDLTLARKQEKELKAKERQTSFQISTFEHQISKLERDLESSKASYTTLQVQYQEQLAEAHSHRAALAERDREIQSLRATQELQAIDLKKWEDEHLHWQLEIKRLEDELTAAHHTQLELDHQKQENLALKETIDRMKYEMEEMRQSTAGPASMGGVSAKNSISRSLGAELASQMKDTDWDTPEDAEEAEEVEKEIVEDEDTEGEEFVQTIITRTKKKVASRAKRFETITIEDTKTYSDAEIQHDLATGTFATQTEPESVASSSIQTDLSMMSTEIQTDAMETQTEESELASLASSSSTIVPATPKADHVHDSPPTYGQVIGHDHDELATRVADETLKKWHPGLKPPIKALSGGISEDTITDWKTIKEELGIECTVIDRIVEDSPRTGLTRDGKTPRSRFYNIYNTYVYGGKGYALLSTSQIMFVVGATAATAFLLGQAMTSHHSPLGGPTYYDRAAWSSFNSIHAVGEGFPGDGSTAFWSILGRIGGGAARTLRGFPT</sequence>